<feature type="domain" description="ABC-type glycine betaine transport system substrate-binding" evidence="1">
    <location>
        <begin position="28"/>
        <end position="297"/>
    </location>
</feature>
<dbReference type="SUPFAM" id="SSF53850">
    <property type="entry name" value="Periplasmic binding protein-like II"/>
    <property type="match status" value="1"/>
</dbReference>
<organism evidence="2 3">
    <name type="scientific">Desulforapulum autotrophicum (strain ATCC 43914 / DSM 3382 / VKM B-1955 / HRM2)</name>
    <name type="common">Desulfobacterium autotrophicum</name>
    <dbReference type="NCBI Taxonomy" id="177437"/>
    <lineage>
        <taxon>Bacteria</taxon>
        <taxon>Pseudomonadati</taxon>
        <taxon>Thermodesulfobacteriota</taxon>
        <taxon>Desulfobacteria</taxon>
        <taxon>Desulfobacterales</taxon>
        <taxon>Desulfobacteraceae</taxon>
        <taxon>Desulforapulum</taxon>
    </lineage>
</organism>
<dbReference type="InterPro" id="IPR007210">
    <property type="entry name" value="ABC_Gly_betaine_transp_sub-bd"/>
</dbReference>
<dbReference type="STRING" id="177437.HRM2_29620"/>
<protein>
    <submittedName>
        <fullName evidence="2">ABC-type glycine betaine/proline transport system, periplasmic glycine betaine/proline-binding protein</fullName>
    </submittedName>
</protein>
<dbReference type="Pfam" id="PF04069">
    <property type="entry name" value="OpuAC"/>
    <property type="match status" value="1"/>
</dbReference>
<dbReference type="OrthoDB" id="9781705at2"/>
<dbReference type="eggNOG" id="COG1732">
    <property type="taxonomic scope" value="Bacteria"/>
</dbReference>
<name>C0QK23_DESAH</name>
<dbReference type="Proteomes" id="UP000000442">
    <property type="component" value="Chromosome"/>
</dbReference>
<dbReference type="AlphaFoldDB" id="C0QK23"/>
<dbReference type="HOGENOM" id="CLU_038355_1_0_7"/>
<gene>
    <name evidence="2" type="ordered locus">HRM2_29620</name>
</gene>
<reference evidence="2 3" key="1">
    <citation type="journal article" date="2009" name="Environ. Microbiol.">
        <title>Genome sequence of Desulfobacterium autotrophicum HRM2, a marine sulfate reducer oxidizing organic carbon completely to carbon dioxide.</title>
        <authorList>
            <person name="Strittmatter A.W."/>
            <person name="Liesegang H."/>
            <person name="Rabus R."/>
            <person name="Decker I."/>
            <person name="Amann J."/>
            <person name="Andres S."/>
            <person name="Henne A."/>
            <person name="Fricke W.F."/>
            <person name="Martinez-Arias R."/>
            <person name="Bartels D."/>
            <person name="Goesmann A."/>
            <person name="Krause L."/>
            <person name="Puehler A."/>
            <person name="Klenk H.P."/>
            <person name="Richter M."/>
            <person name="Schuler M."/>
            <person name="Gloeckner F.O."/>
            <person name="Meyerdierks A."/>
            <person name="Gottschalk G."/>
            <person name="Amann R."/>
        </authorList>
    </citation>
    <scope>NUCLEOTIDE SEQUENCE [LARGE SCALE GENOMIC DNA]</scope>
    <source>
        <strain evidence="3">ATCC 43914 / DSM 3382 / HRM2</strain>
    </source>
</reference>
<accession>C0QK23</accession>
<dbReference type="GO" id="GO:0043190">
    <property type="term" value="C:ATP-binding cassette (ABC) transporter complex"/>
    <property type="evidence" value="ECO:0007669"/>
    <property type="project" value="InterPro"/>
</dbReference>
<dbReference type="GO" id="GO:0022857">
    <property type="term" value="F:transmembrane transporter activity"/>
    <property type="evidence" value="ECO:0007669"/>
    <property type="project" value="InterPro"/>
</dbReference>
<keyword evidence="3" id="KW-1185">Reference proteome</keyword>
<dbReference type="EMBL" id="CP001087">
    <property type="protein sequence ID" value="ACN16049.1"/>
    <property type="molecule type" value="Genomic_DNA"/>
</dbReference>
<evidence type="ECO:0000313" key="3">
    <source>
        <dbReference type="Proteomes" id="UP000000442"/>
    </source>
</evidence>
<dbReference type="RefSeq" id="WP_015904811.1">
    <property type="nucleotide sequence ID" value="NC_012108.1"/>
</dbReference>
<dbReference type="Gene3D" id="3.40.190.120">
    <property type="entry name" value="Osmoprotection protein (prox), domain 2"/>
    <property type="match status" value="1"/>
</dbReference>
<dbReference type="KEGG" id="dat:HRM2_29620"/>
<evidence type="ECO:0000259" key="1">
    <source>
        <dbReference type="Pfam" id="PF04069"/>
    </source>
</evidence>
<evidence type="ECO:0000313" key="2">
    <source>
        <dbReference type="EMBL" id="ACN16049.1"/>
    </source>
</evidence>
<proteinExistence type="predicted"/>
<sequence>MKKIFKLVFPAILILTLLLPGSVFAKDKSLIVGGKDYTEQLLLPELAGILLEQAGFDVTLKTGVGSVIARKSLENAQFDLYYEYTGTAYTLYYKQKDTEIMTVPEKVYDWVKQADSEKDLVWLDPVRFNNTYSLMMNKAEAEKLEIKSISDLGVYVTKNPDKLIFALDSEFWERPDGFKGIMKRYNFRLPSNQVKKMSVGLTYQALKDGLVNSAMGFTTDGRIAAFGFVNLEDDKSFFPVYNPVPVVRKEILDTYPEIPAILKPLAENLTSEVMQQLNMAVDIDHKPVHDVAMDWLKSKNLIK</sequence>
<dbReference type="Gene3D" id="3.40.190.10">
    <property type="entry name" value="Periplasmic binding protein-like II"/>
    <property type="match status" value="1"/>
</dbReference>